<dbReference type="GO" id="GO:0005856">
    <property type="term" value="C:cytoskeleton"/>
    <property type="evidence" value="ECO:0007669"/>
    <property type="project" value="UniProtKB-SubCell"/>
</dbReference>
<keyword evidence="12" id="KW-0009">Actin-binding</keyword>
<name>A0AAV3AKW6_PYXAD</name>
<dbReference type="EMBL" id="DYDO01000003">
    <property type="protein sequence ID" value="DBA27718.1"/>
    <property type="molecule type" value="Genomic_DNA"/>
</dbReference>
<evidence type="ECO:0008006" key="19">
    <source>
        <dbReference type="Google" id="ProtNLM"/>
    </source>
</evidence>
<keyword evidence="11" id="KW-0472">Membrane</keyword>
<evidence type="ECO:0000256" key="6">
    <source>
        <dbReference type="ARBA" id="ARBA00022553"/>
    </source>
</evidence>
<dbReference type="SMART" id="SM00228">
    <property type="entry name" value="PDZ"/>
    <property type="match status" value="1"/>
</dbReference>
<dbReference type="Gene3D" id="2.30.42.10">
    <property type="match status" value="1"/>
</dbReference>
<keyword evidence="8" id="KW-0106">Calcium</keyword>
<dbReference type="PROSITE" id="PS50003">
    <property type="entry name" value="PH_DOMAIN"/>
    <property type="match status" value="1"/>
</dbReference>
<evidence type="ECO:0000256" key="7">
    <source>
        <dbReference type="ARBA" id="ARBA00022737"/>
    </source>
</evidence>
<dbReference type="PANTHER" id="PTHR10554">
    <property type="entry name" value="SYNTROPHIN"/>
    <property type="match status" value="1"/>
</dbReference>
<keyword evidence="7" id="KW-0677">Repeat</keyword>
<dbReference type="GO" id="GO:0070161">
    <property type="term" value="C:anchoring junction"/>
    <property type="evidence" value="ECO:0007669"/>
    <property type="project" value="UniProtKB-SubCell"/>
</dbReference>
<evidence type="ECO:0000256" key="3">
    <source>
        <dbReference type="ARBA" id="ARBA00004282"/>
    </source>
</evidence>
<dbReference type="GO" id="GO:0005198">
    <property type="term" value="F:structural molecule activity"/>
    <property type="evidence" value="ECO:0007669"/>
    <property type="project" value="InterPro"/>
</dbReference>
<dbReference type="InterPro" id="IPR001849">
    <property type="entry name" value="PH_domain"/>
</dbReference>
<dbReference type="InterPro" id="IPR015482">
    <property type="entry name" value="Syntrophin"/>
</dbReference>
<dbReference type="PANTHER" id="PTHR10554:SF6">
    <property type="entry name" value="ALPHA-1-SYNTROPHIN"/>
    <property type="match status" value="1"/>
</dbReference>
<keyword evidence="6" id="KW-0597">Phosphoprotein</keyword>
<evidence type="ECO:0000259" key="16">
    <source>
        <dbReference type="PROSITE" id="PS50106"/>
    </source>
</evidence>
<keyword evidence="13" id="KW-0206">Cytoskeleton</keyword>
<organism evidence="17 18">
    <name type="scientific">Pyxicephalus adspersus</name>
    <name type="common">African bullfrog</name>
    <dbReference type="NCBI Taxonomy" id="30357"/>
    <lineage>
        <taxon>Eukaryota</taxon>
        <taxon>Metazoa</taxon>
        <taxon>Chordata</taxon>
        <taxon>Craniata</taxon>
        <taxon>Vertebrata</taxon>
        <taxon>Euteleostomi</taxon>
        <taxon>Amphibia</taxon>
        <taxon>Batrachia</taxon>
        <taxon>Anura</taxon>
        <taxon>Neobatrachia</taxon>
        <taxon>Ranoidea</taxon>
        <taxon>Pyxicephalidae</taxon>
        <taxon>Pyxicephalinae</taxon>
        <taxon>Pyxicephalus</taxon>
    </lineage>
</organism>
<evidence type="ECO:0000256" key="1">
    <source>
        <dbReference type="ARBA" id="ARBA00004184"/>
    </source>
</evidence>
<sequence length="427" mass="46446">MASPARTPRSGLLELRSPGERWSRILLLLGEETLSFTPEPESGAAEEKAVNGGDAAGGVPESIVNLRRTVRVVKQDAGGLGVSIKGGRENKMPILISKIFKGLAADLTGALYVGDAILSVNGADLSDATHDDAVQALKKTGKEVVLEVKYMKEISPFFKGPTPSGPGSWDNTPPIPQKRGSPALPPRDIKDGKSIPLKMCYVSRTFLPTDPEPSKVQILKKEIIQLTPEGKKNFLAILTEKDFVLYNSLPHTRDGFSKPAFCHPLIATRLVHSGPPKSSSLYDTELAFALRSGTQKGVETYLFSVTTPRELAEWTRALVDGCHNAAELIQEVTTACTWGGKECALSIHIDKGFTLFTEEPGLNRVVHLHKSFEKLRMSSDDGARMLYLEFGNPEGEIQLDLHSCPKTIVFIIHSFLSAKVSRLGLLP</sequence>
<feature type="region of interest" description="Disordered" evidence="14">
    <location>
        <begin position="159"/>
        <end position="188"/>
    </location>
</feature>
<dbReference type="CDD" id="cd06801">
    <property type="entry name" value="PDZ_syntrophin-like"/>
    <property type="match status" value="1"/>
</dbReference>
<evidence type="ECO:0000256" key="12">
    <source>
        <dbReference type="ARBA" id="ARBA00023203"/>
    </source>
</evidence>
<protein>
    <recommendedName>
        <fullName evidence="19">Alpha-1-syntrophin</fullName>
    </recommendedName>
</protein>
<dbReference type="GO" id="GO:0016010">
    <property type="term" value="C:dystrophin-associated glycoprotein complex"/>
    <property type="evidence" value="ECO:0007669"/>
    <property type="project" value="TreeGrafter"/>
</dbReference>
<evidence type="ECO:0000256" key="2">
    <source>
        <dbReference type="ARBA" id="ARBA00004245"/>
    </source>
</evidence>
<dbReference type="Gene3D" id="2.30.29.30">
    <property type="entry name" value="Pleckstrin-homology domain (PH domain)/Phosphotyrosine-binding domain (PTB)"/>
    <property type="match status" value="1"/>
</dbReference>
<dbReference type="GO" id="GO:0005516">
    <property type="term" value="F:calmodulin binding"/>
    <property type="evidence" value="ECO:0007669"/>
    <property type="project" value="UniProtKB-KW"/>
</dbReference>
<dbReference type="SUPFAM" id="SSF50156">
    <property type="entry name" value="PDZ domain-like"/>
    <property type="match status" value="1"/>
</dbReference>
<evidence type="ECO:0000256" key="5">
    <source>
        <dbReference type="ARBA" id="ARBA00022490"/>
    </source>
</evidence>
<keyword evidence="9" id="KW-0112">Calmodulin-binding</keyword>
<evidence type="ECO:0000256" key="4">
    <source>
        <dbReference type="ARBA" id="ARBA00010798"/>
    </source>
</evidence>
<dbReference type="AlphaFoldDB" id="A0AAV3AKW6"/>
<dbReference type="Pfam" id="PF00169">
    <property type="entry name" value="PH"/>
    <property type="match status" value="1"/>
</dbReference>
<feature type="domain" description="PH" evidence="15">
    <location>
        <begin position="217"/>
        <end position="323"/>
    </location>
</feature>
<evidence type="ECO:0000256" key="8">
    <source>
        <dbReference type="ARBA" id="ARBA00022837"/>
    </source>
</evidence>
<dbReference type="InterPro" id="IPR011993">
    <property type="entry name" value="PH-like_dom_sf"/>
</dbReference>
<comment type="caution">
    <text evidence="17">The sequence shown here is derived from an EMBL/GenBank/DDBJ whole genome shotgun (WGS) entry which is preliminary data.</text>
</comment>
<evidence type="ECO:0000256" key="14">
    <source>
        <dbReference type="SAM" id="MobiDB-lite"/>
    </source>
</evidence>
<dbReference type="PROSITE" id="PS50106">
    <property type="entry name" value="PDZ"/>
    <property type="match status" value="1"/>
</dbReference>
<evidence type="ECO:0000256" key="10">
    <source>
        <dbReference type="ARBA" id="ARBA00022949"/>
    </source>
</evidence>
<keyword evidence="18" id="KW-1185">Reference proteome</keyword>
<keyword evidence="5" id="KW-0963">Cytoplasm</keyword>
<dbReference type="GO" id="GO:0012505">
    <property type="term" value="C:endomembrane system"/>
    <property type="evidence" value="ECO:0007669"/>
    <property type="project" value="UniProtKB-SubCell"/>
</dbReference>
<gene>
    <name evidence="17" type="ORF">GDO54_008183</name>
</gene>
<dbReference type="FunFam" id="2.30.42.10:FF:000052">
    <property type="entry name" value="Syntrophin beta 1"/>
    <property type="match status" value="1"/>
</dbReference>
<dbReference type="SUPFAM" id="SSF50729">
    <property type="entry name" value="PH domain-like"/>
    <property type="match status" value="1"/>
</dbReference>
<feature type="domain" description="PDZ" evidence="16">
    <location>
        <begin position="69"/>
        <end position="152"/>
    </location>
</feature>
<comment type="subcellular location">
    <subcellularLocation>
        <location evidence="3">Cell junction</location>
    </subcellularLocation>
    <subcellularLocation>
        <location evidence="2">Cytoplasm</location>
        <location evidence="2">Cytoskeleton</location>
    </subcellularLocation>
    <subcellularLocation>
        <location evidence="1">Endomembrane system</location>
        <topology evidence="1">Peripheral membrane protein</topology>
    </subcellularLocation>
</comment>
<evidence type="ECO:0000256" key="9">
    <source>
        <dbReference type="ARBA" id="ARBA00022860"/>
    </source>
</evidence>
<evidence type="ECO:0000313" key="18">
    <source>
        <dbReference type="Proteomes" id="UP001181693"/>
    </source>
</evidence>
<accession>A0AAV3AKW6</accession>
<dbReference type="GO" id="GO:0042383">
    <property type="term" value="C:sarcolemma"/>
    <property type="evidence" value="ECO:0007669"/>
    <property type="project" value="TreeGrafter"/>
</dbReference>
<reference evidence="17" key="1">
    <citation type="thesis" date="2020" institute="ProQuest LLC" country="789 East Eisenhower Parkway, Ann Arbor, MI, USA">
        <title>Comparative Genomics and Chromosome Evolution.</title>
        <authorList>
            <person name="Mudd A.B."/>
        </authorList>
    </citation>
    <scope>NUCLEOTIDE SEQUENCE</scope>
    <source>
        <strain evidence="17">1538</strain>
        <tissue evidence="17">Blood</tissue>
    </source>
</reference>
<evidence type="ECO:0000259" key="15">
    <source>
        <dbReference type="PROSITE" id="PS50003"/>
    </source>
</evidence>
<dbReference type="Pfam" id="PF00595">
    <property type="entry name" value="PDZ"/>
    <property type="match status" value="1"/>
</dbReference>
<dbReference type="InterPro" id="IPR036034">
    <property type="entry name" value="PDZ_sf"/>
</dbReference>
<evidence type="ECO:0000256" key="11">
    <source>
        <dbReference type="ARBA" id="ARBA00023136"/>
    </source>
</evidence>
<dbReference type="Proteomes" id="UP001181693">
    <property type="component" value="Unassembled WGS sequence"/>
</dbReference>
<evidence type="ECO:0000313" key="17">
    <source>
        <dbReference type="EMBL" id="DBA27718.1"/>
    </source>
</evidence>
<keyword evidence="10" id="KW-0965">Cell junction</keyword>
<dbReference type="InterPro" id="IPR001478">
    <property type="entry name" value="PDZ"/>
</dbReference>
<comment type="similarity">
    <text evidence="4">Belongs to the syntrophin family.</text>
</comment>
<dbReference type="InterPro" id="IPR055108">
    <property type="entry name" value="Syntrophin_4th"/>
</dbReference>
<dbReference type="GO" id="GO:0003779">
    <property type="term" value="F:actin binding"/>
    <property type="evidence" value="ECO:0007669"/>
    <property type="project" value="UniProtKB-KW"/>
</dbReference>
<proteinExistence type="inferred from homology"/>
<evidence type="ECO:0000256" key="13">
    <source>
        <dbReference type="ARBA" id="ARBA00023212"/>
    </source>
</evidence>
<dbReference type="GO" id="GO:0031594">
    <property type="term" value="C:neuromuscular junction"/>
    <property type="evidence" value="ECO:0007669"/>
    <property type="project" value="TreeGrafter"/>
</dbReference>
<dbReference type="Pfam" id="PF23012">
    <property type="entry name" value="Syntrophin_4th"/>
    <property type="match status" value="1"/>
</dbReference>